<dbReference type="GO" id="GO:0016020">
    <property type="term" value="C:membrane"/>
    <property type="evidence" value="ECO:0007669"/>
    <property type="project" value="TreeGrafter"/>
</dbReference>
<keyword evidence="1" id="KW-1133">Transmembrane helix</keyword>
<evidence type="ECO:0000256" key="1">
    <source>
        <dbReference type="SAM" id="Phobius"/>
    </source>
</evidence>
<feature type="transmembrane region" description="Helical" evidence="1">
    <location>
        <begin position="215"/>
        <end position="233"/>
    </location>
</feature>
<dbReference type="Pfam" id="PF06966">
    <property type="entry name" value="DUF1295"/>
    <property type="match status" value="1"/>
</dbReference>
<evidence type="ECO:0000313" key="2">
    <source>
        <dbReference type="EMBL" id="SUZ81199.1"/>
    </source>
</evidence>
<proteinExistence type="predicted"/>
<dbReference type="PANTHER" id="PTHR32251:SF17">
    <property type="entry name" value="STEROID 5-ALPHA REDUCTASE C-TERMINAL DOMAIN-CONTAINING PROTEIN"/>
    <property type="match status" value="1"/>
</dbReference>
<feature type="transmembrane region" description="Helical" evidence="1">
    <location>
        <begin position="133"/>
        <end position="158"/>
    </location>
</feature>
<name>A0A381QRM6_9ZZZZ</name>
<dbReference type="Gene3D" id="1.20.120.1630">
    <property type="match status" value="1"/>
</dbReference>
<reference evidence="2" key="1">
    <citation type="submission" date="2018-05" db="EMBL/GenBank/DDBJ databases">
        <authorList>
            <person name="Lanie J.A."/>
            <person name="Ng W.-L."/>
            <person name="Kazmierczak K.M."/>
            <person name="Andrzejewski T.M."/>
            <person name="Davidsen T.M."/>
            <person name="Wayne K.J."/>
            <person name="Tettelin H."/>
            <person name="Glass J.I."/>
            <person name="Rusch D."/>
            <person name="Podicherti R."/>
            <person name="Tsui H.-C.T."/>
            <person name="Winkler M.E."/>
        </authorList>
    </citation>
    <scope>NUCLEOTIDE SEQUENCE</scope>
</reference>
<dbReference type="PROSITE" id="PS50244">
    <property type="entry name" value="S5A_REDUCTASE"/>
    <property type="match status" value="1"/>
</dbReference>
<feature type="transmembrane region" description="Helical" evidence="1">
    <location>
        <begin position="91"/>
        <end position="112"/>
    </location>
</feature>
<dbReference type="InterPro" id="IPR010721">
    <property type="entry name" value="UstE-like"/>
</dbReference>
<dbReference type="AlphaFoldDB" id="A0A381QRM6"/>
<feature type="transmembrane region" description="Helical" evidence="1">
    <location>
        <begin position="35"/>
        <end position="58"/>
    </location>
</feature>
<organism evidence="2">
    <name type="scientific">marine metagenome</name>
    <dbReference type="NCBI Taxonomy" id="408172"/>
    <lineage>
        <taxon>unclassified sequences</taxon>
        <taxon>metagenomes</taxon>
        <taxon>ecological metagenomes</taxon>
    </lineage>
</organism>
<feature type="transmembrane region" description="Helical" evidence="1">
    <location>
        <begin position="164"/>
        <end position="184"/>
    </location>
</feature>
<accession>A0A381QRM6</accession>
<keyword evidence="1" id="KW-0472">Membrane</keyword>
<dbReference type="PANTHER" id="PTHR32251">
    <property type="entry name" value="3-OXO-5-ALPHA-STEROID 4-DEHYDROGENASE"/>
    <property type="match status" value="1"/>
</dbReference>
<keyword evidence="1" id="KW-0812">Transmembrane</keyword>
<gene>
    <name evidence="2" type="ORF">METZ01_LOCUS34053</name>
</gene>
<sequence>MNQETRRSVVVSLLSVVVGVATAWAGSQHGRLVAGVPVFALCAVLAFAINWIVFVPAYLLQTERYYDLTGSFTYIALIAVALRATEAPSPRALLLAGLVVVWTARLGSFLFARILREGTDGRFDQLKPSAPRFFMSWTLQGLWVLLTLSCALAAITSVRVAPPGTLGAVGAVIFVLGFAIEVTADRQKRRFRANPKNFGRFIHSGLWAWSRHPNYFGEIVLWSGIALIALPGLSGWQHVTLISPVFVYLLLTRVSGIPLLETRATQKWGQEPDYCAYRERTPVLFPRPPRARR</sequence>
<feature type="transmembrane region" description="Helical" evidence="1">
    <location>
        <begin position="65"/>
        <end position="85"/>
    </location>
</feature>
<dbReference type="EMBL" id="UINC01001459">
    <property type="protein sequence ID" value="SUZ81199.1"/>
    <property type="molecule type" value="Genomic_DNA"/>
</dbReference>
<protein>
    <submittedName>
        <fullName evidence="2">Uncharacterized protein</fullName>
    </submittedName>
</protein>